<dbReference type="RefSeq" id="WP_193933506.1">
    <property type="nucleotide sequence ID" value="NZ_CAWPMZ010000080.1"/>
</dbReference>
<name>A0ABR9UUW7_9CHRO</name>
<evidence type="ECO:0000313" key="2">
    <source>
        <dbReference type="Proteomes" id="UP000651156"/>
    </source>
</evidence>
<dbReference type="InterPro" id="IPR025458">
    <property type="entry name" value="DUF4278"/>
</dbReference>
<comment type="caution">
    <text evidence="1">The sequence shown here is derived from an EMBL/GenBank/DDBJ whole genome shotgun (WGS) entry which is preliminary data.</text>
</comment>
<proteinExistence type="predicted"/>
<accession>A0ABR9UUW7</accession>
<gene>
    <name evidence="1" type="ORF">IQ230_17250</name>
</gene>
<protein>
    <submittedName>
        <fullName evidence="1">DUF4278 domain-containing protein</fullName>
    </submittedName>
</protein>
<reference evidence="1 2" key="1">
    <citation type="submission" date="2020-10" db="EMBL/GenBank/DDBJ databases">
        <authorList>
            <person name="Castelo-Branco R."/>
            <person name="Eusebio N."/>
            <person name="Adriana R."/>
            <person name="Vieira A."/>
            <person name="Brugerolle De Fraissinette N."/>
            <person name="Rezende De Castro R."/>
            <person name="Schneider M.P."/>
            <person name="Vasconcelos V."/>
            <person name="Leao P.N."/>
        </authorList>
    </citation>
    <scope>NUCLEOTIDE SEQUENCE [LARGE SCALE GENOMIC DNA]</scope>
    <source>
        <strain evidence="1 2">LEGE 06123</strain>
    </source>
</reference>
<dbReference type="EMBL" id="JADEWN010000046">
    <property type="protein sequence ID" value="MBE9192066.1"/>
    <property type="molecule type" value="Genomic_DNA"/>
</dbReference>
<dbReference type="Pfam" id="PF14105">
    <property type="entry name" value="DUF4278"/>
    <property type="match status" value="1"/>
</dbReference>
<keyword evidence="2" id="KW-1185">Reference proteome</keyword>
<dbReference type="Proteomes" id="UP000651156">
    <property type="component" value="Unassembled WGS sequence"/>
</dbReference>
<sequence>MKFKYRGINYESCTPATEMIEGEAGGQYRGVSWKHHYPRHIPTPQPVVGLKYRGVSYSSGHPIDVEASILRRQYEDKAVAKSMPQQESIMSNRQKALTQLNHTHIANIRQNLEHRLEVARARGDQKLVQMLEIEASQLIARN</sequence>
<evidence type="ECO:0000313" key="1">
    <source>
        <dbReference type="EMBL" id="MBE9192066.1"/>
    </source>
</evidence>
<organism evidence="1 2">
    <name type="scientific">Gloeocapsopsis crepidinum LEGE 06123</name>
    <dbReference type="NCBI Taxonomy" id="588587"/>
    <lineage>
        <taxon>Bacteria</taxon>
        <taxon>Bacillati</taxon>
        <taxon>Cyanobacteriota</taxon>
        <taxon>Cyanophyceae</taxon>
        <taxon>Oscillatoriophycideae</taxon>
        <taxon>Chroococcales</taxon>
        <taxon>Chroococcaceae</taxon>
        <taxon>Gloeocapsopsis</taxon>
    </lineage>
</organism>